<dbReference type="SUPFAM" id="SSF50685">
    <property type="entry name" value="Barwin-like endoglucanases"/>
    <property type="match status" value="1"/>
</dbReference>
<dbReference type="GO" id="GO:0009254">
    <property type="term" value="P:peptidoglycan turnover"/>
    <property type="evidence" value="ECO:0007669"/>
    <property type="project" value="InterPro"/>
</dbReference>
<gene>
    <name evidence="4" type="ORF">GT003_12090</name>
</gene>
<feature type="domain" description="3D" evidence="3">
    <location>
        <begin position="103"/>
        <end position="165"/>
    </location>
</feature>
<dbReference type="GO" id="GO:0004553">
    <property type="term" value="F:hydrolase activity, hydrolyzing O-glycosyl compounds"/>
    <property type="evidence" value="ECO:0007669"/>
    <property type="project" value="InterPro"/>
</dbReference>
<accession>A0A7X5C0Y0</accession>
<dbReference type="PANTHER" id="PTHR39160">
    <property type="entry name" value="CELL WALL-BINDING PROTEIN YOCH"/>
    <property type="match status" value="1"/>
</dbReference>
<sequence length="196" mass="20959">MTTSFLSLHRLLLSCVAALLLFSQLVPGGCGAAGAAGNKPGNSGKKDDFGIAAMSFESTKDLHHMQVTATGYTAGVESTGKRPGHPLYGITYSGVKVRRSFVSTIAADPKVFPIGTVLYIPGYGYGIVADTGSAIKGRKIDLYFETRKQVFKQWGKRKVTVYVLKRGNGKLTEARVTKLNEAVTAEKTLPLSVLES</sequence>
<dbReference type="AlphaFoldDB" id="A0A7X5C0Y0"/>
<dbReference type="InterPro" id="IPR036908">
    <property type="entry name" value="RlpA-like_sf"/>
</dbReference>
<name>A0A7X5C0Y0_9BACL</name>
<comment type="caution">
    <text evidence="4">The sequence shown here is derived from an EMBL/GenBank/DDBJ whole genome shotgun (WGS) entry which is preliminary data.</text>
</comment>
<protein>
    <recommendedName>
        <fullName evidence="3">3D domain-containing protein</fullName>
    </recommendedName>
</protein>
<dbReference type="OrthoDB" id="9798935at2"/>
<dbReference type="EMBL" id="JAAAMU010000005">
    <property type="protein sequence ID" value="NBC69735.1"/>
    <property type="molecule type" value="Genomic_DNA"/>
</dbReference>
<evidence type="ECO:0000256" key="1">
    <source>
        <dbReference type="ARBA" id="ARBA00022729"/>
    </source>
</evidence>
<evidence type="ECO:0000256" key="2">
    <source>
        <dbReference type="SAM" id="SignalP"/>
    </source>
</evidence>
<dbReference type="GO" id="GO:0019867">
    <property type="term" value="C:outer membrane"/>
    <property type="evidence" value="ECO:0007669"/>
    <property type="project" value="InterPro"/>
</dbReference>
<dbReference type="PANTHER" id="PTHR39160:SF4">
    <property type="entry name" value="RESUSCITATION-PROMOTING FACTOR RPFB"/>
    <property type="match status" value="1"/>
</dbReference>
<reference evidence="4 5" key="1">
    <citation type="submission" date="2020-01" db="EMBL/GenBank/DDBJ databases">
        <title>Paenibacillus soybeanensis sp. nov. isolated from the nodules of soybean (Glycine max(L.) Merr).</title>
        <authorList>
            <person name="Wang H."/>
        </authorList>
    </citation>
    <scope>NUCLEOTIDE SEQUENCE [LARGE SCALE GENOMIC DNA]</scope>
    <source>
        <strain evidence="4 5">DSM 23054</strain>
    </source>
</reference>
<evidence type="ECO:0000313" key="4">
    <source>
        <dbReference type="EMBL" id="NBC69735.1"/>
    </source>
</evidence>
<organism evidence="4 5">
    <name type="scientific">Paenibacillus sacheonensis</name>
    <dbReference type="NCBI Taxonomy" id="742054"/>
    <lineage>
        <taxon>Bacteria</taxon>
        <taxon>Bacillati</taxon>
        <taxon>Bacillota</taxon>
        <taxon>Bacilli</taxon>
        <taxon>Bacillales</taxon>
        <taxon>Paenibacillaceae</taxon>
        <taxon>Paenibacillus</taxon>
    </lineage>
</organism>
<dbReference type="InterPro" id="IPR051933">
    <property type="entry name" value="Resuscitation_pf_RpfB"/>
</dbReference>
<proteinExistence type="predicted"/>
<dbReference type="CDD" id="cd22786">
    <property type="entry name" value="DPBB_YuiC-like"/>
    <property type="match status" value="1"/>
</dbReference>
<keyword evidence="1 2" id="KW-0732">Signal</keyword>
<dbReference type="RefSeq" id="WP_161697881.1">
    <property type="nucleotide sequence ID" value="NZ_JAAAMU010000005.1"/>
</dbReference>
<feature type="signal peptide" evidence="2">
    <location>
        <begin position="1"/>
        <end position="32"/>
    </location>
</feature>
<dbReference type="Pfam" id="PF06725">
    <property type="entry name" value="3D"/>
    <property type="match status" value="1"/>
</dbReference>
<feature type="chain" id="PRO_5039615304" description="3D domain-containing protein" evidence="2">
    <location>
        <begin position="33"/>
        <end position="196"/>
    </location>
</feature>
<evidence type="ECO:0000313" key="5">
    <source>
        <dbReference type="Proteomes" id="UP000558113"/>
    </source>
</evidence>
<evidence type="ECO:0000259" key="3">
    <source>
        <dbReference type="Pfam" id="PF06725"/>
    </source>
</evidence>
<dbReference type="Proteomes" id="UP000558113">
    <property type="component" value="Unassembled WGS sequence"/>
</dbReference>
<dbReference type="Gene3D" id="2.40.40.10">
    <property type="entry name" value="RlpA-like domain"/>
    <property type="match status" value="1"/>
</dbReference>
<keyword evidence="5" id="KW-1185">Reference proteome</keyword>
<dbReference type="InterPro" id="IPR010611">
    <property type="entry name" value="3D_dom"/>
</dbReference>